<dbReference type="InterPro" id="IPR011009">
    <property type="entry name" value="Kinase-like_dom_sf"/>
</dbReference>
<dbReference type="eggNOG" id="COG2334">
    <property type="taxonomic scope" value="Bacteria"/>
</dbReference>
<dbReference type="GO" id="GO:0042601">
    <property type="term" value="C:endospore-forming forespore"/>
    <property type="evidence" value="ECO:0007669"/>
    <property type="project" value="TreeGrafter"/>
</dbReference>
<evidence type="ECO:0000313" key="1">
    <source>
        <dbReference type="EMBL" id="EGL81580.1"/>
    </source>
</evidence>
<evidence type="ECO:0000313" key="2">
    <source>
        <dbReference type="EMBL" id="QZT33529.1"/>
    </source>
</evidence>
<keyword evidence="4" id="KW-1185">Reference proteome</keyword>
<organism evidence="1 3">
    <name type="scientific">Caldalkalibacillus thermarum (strain TA2.A1)</name>
    <dbReference type="NCBI Taxonomy" id="986075"/>
    <lineage>
        <taxon>Bacteria</taxon>
        <taxon>Bacillati</taxon>
        <taxon>Bacillota</taxon>
        <taxon>Bacilli</taxon>
        <taxon>Bacillales</taxon>
        <taxon>Bacillaceae</taxon>
        <taxon>Caldalkalibacillus</taxon>
    </lineage>
</organism>
<gene>
    <name evidence="1" type="ORF">CathTA2_2943</name>
    <name evidence="2" type="ORF">HUR95_14980</name>
</gene>
<dbReference type="PANTHER" id="PTHR39179">
    <property type="entry name" value="SPORE COAT PROTEIN I"/>
    <property type="match status" value="1"/>
</dbReference>
<reference evidence="2 4" key="2">
    <citation type="journal article" date="2020" name="Extremophiles">
        <title>Genomic analysis of Caldalkalibacillus thermarum TA2.A1 reveals aerobic alkaliphilic metabolism and evolutionary hallmarks linking alkaliphilic bacteria and plant life.</title>
        <authorList>
            <person name="de Jong S.I."/>
            <person name="van den Broek M.A."/>
            <person name="Merkel A.Y."/>
            <person name="de la Torre Cortes P."/>
            <person name="Kalamorz F."/>
            <person name="Cook G.M."/>
            <person name="van Loosdrecht M.C.M."/>
            <person name="McMillan D.G.G."/>
        </authorList>
    </citation>
    <scope>NUCLEOTIDE SEQUENCE [LARGE SCALE GENOMIC DNA]</scope>
    <source>
        <strain evidence="2 4">TA2.A1</strain>
    </source>
</reference>
<dbReference type="OrthoDB" id="9771902at2"/>
<dbReference type="InterPro" id="IPR047175">
    <property type="entry name" value="CotS-like"/>
</dbReference>
<dbReference type="Proteomes" id="UP000825179">
    <property type="component" value="Chromosome"/>
</dbReference>
<sequence length="333" mass="38365">MTRLLFASPELEAVSQAYHFQVYQVQRTADGFILETDCGPKSVTEIKDPEALKWSYHWREAAVRRGFRQVDRFILTRCKSAYLSTPSGYLVVKDRLRGEPVDFSRPEAWQALGTCTALIHRAVEDALKLPFALETVEIPAPLLSFGELEDLKHRVETKQSNLASLILEQWPLLDERWRAAVQLYHFSEPVLSQMLSLPCLKYTSWKVVAGCCLAFEGPLEKPVLGLKALAQLMQEIWLRFGADESQLETFFTAFEHGYQLSTYALHHLLAHLVYPDRLYTFLQSYVESEGEEASREKEWERLTAQQAKLDRLHLWVARQIDKRREAALSYVAD</sequence>
<evidence type="ECO:0000313" key="4">
    <source>
        <dbReference type="Proteomes" id="UP000825179"/>
    </source>
</evidence>
<dbReference type="EMBL" id="AFCE01000164">
    <property type="protein sequence ID" value="EGL81580.1"/>
    <property type="molecule type" value="Genomic_DNA"/>
</dbReference>
<name>F5LAK8_CALTT</name>
<dbReference type="EMBL" id="CP082237">
    <property type="protein sequence ID" value="QZT33529.1"/>
    <property type="molecule type" value="Genomic_DNA"/>
</dbReference>
<protein>
    <submittedName>
        <fullName evidence="1">Uncharacterized protein</fullName>
    </submittedName>
</protein>
<dbReference type="RefSeq" id="WP_007506301.1">
    <property type="nucleotide sequence ID" value="NZ_AFCE01000164.1"/>
</dbReference>
<proteinExistence type="predicted"/>
<dbReference type="AlphaFoldDB" id="F5LAK8"/>
<reference evidence="1 3" key="1">
    <citation type="journal article" date="2011" name="J. Bacteriol.">
        <title>Draft genome sequence of the thermoalkaliphilic Caldalkalibacillus thermarum strain TA2.A1.</title>
        <authorList>
            <person name="Kalamorz F."/>
            <person name="Keis S."/>
            <person name="McMillan D.G."/>
            <person name="Olsson K."/>
            <person name="Stanton J.A."/>
            <person name="Stockwell P."/>
            <person name="Black M.A."/>
            <person name="Klingeman D.M."/>
            <person name="Land M.L."/>
            <person name="Han C.S."/>
            <person name="Martin S.L."/>
            <person name="Becher S.A."/>
            <person name="Peddie C.J."/>
            <person name="Morgan H.W."/>
            <person name="Matthies D."/>
            <person name="Preiss L."/>
            <person name="Meier T."/>
            <person name="Brown S.D."/>
            <person name="Cook G.M."/>
        </authorList>
    </citation>
    <scope>NUCLEOTIDE SEQUENCE [LARGE SCALE GENOMIC DNA]</scope>
    <source>
        <strain evidence="1 3">TA2.A1</strain>
    </source>
</reference>
<evidence type="ECO:0000313" key="3">
    <source>
        <dbReference type="Proteomes" id="UP000010716"/>
    </source>
</evidence>
<reference evidence="2" key="3">
    <citation type="submission" date="2021-08" db="EMBL/GenBank/DDBJ databases">
        <authorList>
            <person name="de Jong S."/>
            <person name="van den Broek M."/>
            <person name="Merkel A."/>
            <person name="de la Torre Cortes P."/>
            <person name="Kalamorz F."/>
            <person name="Cook G."/>
            <person name="van Loosdrecht M."/>
            <person name="McMillan D."/>
        </authorList>
    </citation>
    <scope>NUCLEOTIDE SEQUENCE</scope>
    <source>
        <strain evidence="2">TA2.A1</strain>
    </source>
</reference>
<accession>F5LAK8</accession>
<dbReference type="Proteomes" id="UP000010716">
    <property type="component" value="Unassembled WGS sequence"/>
</dbReference>
<dbReference type="PANTHER" id="PTHR39179:SF1">
    <property type="entry name" value="SPORE COAT PROTEIN I"/>
    <property type="match status" value="1"/>
</dbReference>
<dbReference type="KEGG" id="cthu:HUR95_14980"/>
<dbReference type="SUPFAM" id="SSF56112">
    <property type="entry name" value="Protein kinase-like (PK-like)"/>
    <property type="match status" value="1"/>
</dbReference>